<feature type="region of interest" description="Disordered" evidence="2">
    <location>
        <begin position="140"/>
        <end position="190"/>
    </location>
</feature>
<proteinExistence type="predicted"/>
<accession>A0A162M164</accession>
<dbReference type="InterPro" id="IPR052982">
    <property type="entry name" value="SRP1/TIP1-like"/>
</dbReference>
<feature type="compositionally biased region" description="Low complexity" evidence="2">
    <location>
        <begin position="140"/>
        <end position="155"/>
    </location>
</feature>
<dbReference type="PANTHER" id="PTHR40633:SF1">
    <property type="entry name" value="GPI ANCHORED SERINE-THREONINE RICH PROTEIN (AFU_ORTHOLOGUE AFUA_1G03630)"/>
    <property type="match status" value="1"/>
</dbReference>
<feature type="chain" id="PRO_5007837236" evidence="3">
    <location>
        <begin position="17"/>
        <end position="219"/>
    </location>
</feature>
<dbReference type="OrthoDB" id="5589325at2759"/>
<dbReference type="STRING" id="1081105.A0A162M164"/>
<feature type="signal peptide" evidence="3">
    <location>
        <begin position="1"/>
        <end position="16"/>
    </location>
</feature>
<protein>
    <submittedName>
        <fullName evidence="5">Extracellular matrix protein</fullName>
    </submittedName>
</protein>
<evidence type="ECO:0000259" key="4">
    <source>
        <dbReference type="Pfam" id="PF10342"/>
    </source>
</evidence>
<organism evidence="5 6">
    <name type="scientific">Metarhizium rileyi (strain RCEF 4871)</name>
    <name type="common">Nomuraea rileyi</name>
    <dbReference type="NCBI Taxonomy" id="1649241"/>
    <lineage>
        <taxon>Eukaryota</taxon>
        <taxon>Fungi</taxon>
        <taxon>Dikarya</taxon>
        <taxon>Ascomycota</taxon>
        <taxon>Pezizomycotina</taxon>
        <taxon>Sordariomycetes</taxon>
        <taxon>Hypocreomycetidae</taxon>
        <taxon>Hypocreales</taxon>
        <taxon>Clavicipitaceae</taxon>
        <taxon>Metarhizium</taxon>
    </lineage>
</organism>
<evidence type="ECO:0000313" key="6">
    <source>
        <dbReference type="Proteomes" id="UP000243498"/>
    </source>
</evidence>
<evidence type="ECO:0000256" key="1">
    <source>
        <dbReference type="ARBA" id="ARBA00022729"/>
    </source>
</evidence>
<keyword evidence="6" id="KW-1185">Reference proteome</keyword>
<dbReference type="AlphaFoldDB" id="A0A162M164"/>
<sequence>MKYALAISALSAAAAAQPAFRNTQAELAITEGKPFTLKFDGCSSSCTITLQTGPAGNAKDVLQGPITTTATGTSFVWTPEGFPTGEYFFKITDNAGDAANPSDTNYSGRFQYVGTGAAVTSDASTATAVASTVSEPSMTVTSSASMTLSTSSGATNNTRVSSPMSHSNSTISRSSMRSTSSATNTAATTAATTSVPNAGVRATPFAFMAGAIAALAYLV</sequence>
<feature type="domain" description="Yeast cell wall synthesis Kre9/Knh1-like N-terminal" evidence="4">
    <location>
        <begin position="28"/>
        <end position="111"/>
    </location>
</feature>
<gene>
    <name evidence="5" type="ORF">NOR_01930</name>
</gene>
<dbReference type="PANTHER" id="PTHR40633">
    <property type="entry name" value="MATRIX PROTEIN, PUTATIVE (AFU_ORTHOLOGUE AFUA_8G05410)-RELATED"/>
    <property type="match status" value="1"/>
</dbReference>
<reference evidence="5 6" key="1">
    <citation type="journal article" date="2016" name="Genome Biol. Evol.">
        <title>Divergent and convergent evolution of fungal pathogenicity.</title>
        <authorList>
            <person name="Shang Y."/>
            <person name="Xiao G."/>
            <person name="Zheng P."/>
            <person name="Cen K."/>
            <person name="Zhan S."/>
            <person name="Wang C."/>
        </authorList>
    </citation>
    <scope>NUCLEOTIDE SEQUENCE [LARGE SCALE GENOMIC DNA]</scope>
    <source>
        <strain evidence="5 6">RCEF 4871</strain>
    </source>
</reference>
<feature type="compositionally biased region" description="Low complexity" evidence="2">
    <location>
        <begin position="164"/>
        <end position="190"/>
    </location>
</feature>
<dbReference type="Pfam" id="PF10342">
    <property type="entry name" value="Kre9_KNH"/>
    <property type="match status" value="1"/>
</dbReference>
<evidence type="ECO:0000256" key="2">
    <source>
        <dbReference type="SAM" id="MobiDB-lite"/>
    </source>
</evidence>
<dbReference type="Proteomes" id="UP000243498">
    <property type="component" value="Unassembled WGS sequence"/>
</dbReference>
<evidence type="ECO:0000256" key="3">
    <source>
        <dbReference type="SAM" id="SignalP"/>
    </source>
</evidence>
<comment type="caution">
    <text evidence="5">The sequence shown here is derived from an EMBL/GenBank/DDBJ whole genome shotgun (WGS) entry which is preliminary data.</text>
</comment>
<name>A0A162M164_METRR</name>
<dbReference type="EMBL" id="AZHC01000004">
    <property type="protein sequence ID" value="OAA48680.1"/>
    <property type="molecule type" value="Genomic_DNA"/>
</dbReference>
<dbReference type="InterPro" id="IPR018466">
    <property type="entry name" value="Kre9/Knh1-like_N"/>
</dbReference>
<keyword evidence="1 3" id="KW-0732">Signal</keyword>
<dbReference type="OMA" id="NQTMSSA"/>
<evidence type="ECO:0000313" key="5">
    <source>
        <dbReference type="EMBL" id="OAA48680.1"/>
    </source>
</evidence>